<evidence type="ECO:0000256" key="4">
    <source>
        <dbReference type="ARBA" id="ARBA00022989"/>
    </source>
</evidence>
<dbReference type="Proteomes" id="UP001556637">
    <property type="component" value="Unassembled WGS sequence"/>
</dbReference>
<evidence type="ECO:0000313" key="12">
    <source>
        <dbReference type="Proteomes" id="UP001556637"/>
    </source>
</evidence>
<evidence type="ECO:0000256" key="8">
    <source>
        <dbReference type="ARBA" id="ARBA00023214"/>
    </source>
</evidence>
<feature type="transmembrane region" description="Helical" evidence="10">
    <location>
        <begin position="346"/>
        <end position="365"/>
    </location>
</feature>
<feature type="transmembrane region" description="Helical" evidence="10">
    <location>
        <begin position="377"/>
        <end position="399"/>
    </location>
</feature>
<keyword evidence="9" id="KW-0407">Ion channel</keyword>
<feature type="transmembrane region" description="Helical" evidence="10">
    <location>
        <begin position="319"/>
        <end position="340"/>
    </location>
</feature>
<keyword evidence="12" id="KW-1185">Reference proteome</keyword>
<comment type="subcellular location">
    <subcellularLocation>
        <location evidence="1">Membrane</location>
        <topology evidence="1">Multi-pass membrane protein</topology>
    </subcellularLocation>
</comment>
<feature type="transmembrane region" description="Helical" evidence="10">
    <location>
        <begin position="78"/>
        <end position="96"/>
    </location>
</feature>
<dbReference type="InterPro" id="IPR001807">
    <property type="entry name" value="ClC"/>
</dbReference>
<accession>A0ABV3T8Y1</accession>
<dbReference type="Pfam" id="PF00654">
    <property type="entry name" value="Voltage_CLC"/>
    <property type="match status" value="1"/>
</dbReference>
<feature type="transmembrane region" description="Helical" evidence="10">
    <location>
        <begin position="211"/>
        <end position="235"/>
    </location>
</feature>
<keyword evidence="5" id="KW-0406">Ion transport</keyword>
<evidence type="ECO:0000256" key="1">
    <source>
        <dbReference type="ARBA" id="ARBA00004141"/>
    </source>
</evidence>
<evidence type="ECO:0000313" key="11">
    <source>
        <dbReference type="EMBL" id="MEX0431647.1"/>
    </source>
</evidence>
<feature type="transmembrane region" description="Helical" evidence="10">
    <location>
        <begin position="175"/>
        <end position="199"/>
    </location>
</feature>
<organism evidence="11 12">
    <name type="scientific">Spiribacter insolitus</name>
    <dbReference type="NCBI Taxonomy" id="3122417"/>
    <lineage>
        <taxon>Bacteria</taxon>
        <taxon>Pseudomonadati</taxon>
        <taxon>Pseudomonadota</taxon>
        <taxon>Gammaproteobacteria</taxon>
        <taxon>Chromatiales</taxon>
        <taxon>Ectothiorhodospiraceae</taxon>
        <taxon>Spiribacter</taxon>
    </lineage>
</organism>
<dbReference type="SUPFAM" id="SSF81340">
    <property type="entry name" value="Clc chloride channel"/>
    <property type="match status" value="1"/>
</dbReference>
<dbReference type="RefSeq" id="WP_367984452.1">
    <property type="nucleotide sequence ID" value="NZ_JBAKFF010000001.1"/>
</dbReference>
<name>A0ABV3T8Y1_9GAMM</name>
<feature type="transmembrane region" description="Helical" evidence="10">
    <location>
        <begin position="286"/>
        <end position="307"/>
    </location>
</feature>
<keyword evidence="8" id="KW-0868">Chloride</keyword>
<evidence type="ECO:0000256" key="6">
    <source>
        <dbReference type="ARBA" id="ARBA00023136"/>
    </source>
</evidence>
<dbReference type="EMBL" id="JBAKFF010000001">
    <property type="protein sequence ID" value="MEX0431647.1"/>
    <property type="molecule type" value="Genomic_DNA"/>
</dbReference>
<keyword evidence="6 10" id="KW-0472">Membrane</keyword>
<reference evidence="11 12" key="1">
    <citation type="submission" date="2024-02" db="EMBL/GenBank/DDBJ databases">
        <title>New especies of Spiribacter isolated from saline water.</title>
        <authorList>
            <person name="Leon M.J."/>
            <person name="De La Haba R."/>
            <person name="Sanchez-Porro C."/>
            <person name="Ventosa A."/>
        </authorList>
    </citation>
    <scope>NUCLEOTIDE SEQUENCE [LARGE SCALE GENOMIC DNA]</scope>
    <source>
        <strain evidence="12">ag22IC4-189</strain>
    </source>
</reference>
<feature type="transmembrane region" description="Helical" evidence="10">
    <location>
        <begin position="34"/>
        <end position="58"/>
    </location>
</feature>
<dbReference type="InterPro" id="IPR050368">
    <property type="entry name" value="ClC-type_chloride_channel"/>
</dbReference>
<keyword evidence="7" id="KW-0869">Chloride channel</keyword>
<sequence>MSKQRVTDGERGTPRWRRLIETEKLRLSTGRAPVVMAVLGMLTGLVAGAVVIAFRLLYESGQLALLPGGLEDFEGLPGWQRVVLAVAGAGIIGLYMQHFARRDPRTGIGFVIERTAYHEAMLPLRNAIHQFITGSLAIASGQSVGREGPSVHMGATAGSQLGQWLGLPHNSLRTLVACGTAAAIGASFNTPLAGVAFAMEVVVMEYTIAGFLPVMIAAVTATAMAHLVFGSDIAFSIPALTIQGIHELPLVILLGLLLGGLAAAFIRSLHFTSGLLHGWPPVLRTMLGGLVVGVLALFVPQIMGIGYDTVAAALAGEIGAGLLLAIVAAKLVGTAAVLGLGVPGGLVGPTLIMGATAGGAVGMLAESLISPAFGGPALYALLGMGAMMGATLRAPLAALTAMLELTGNPGIIMPGMLAIAAGTLSARELFRTDSVYHLAMGERGLDPRRNPMLQAASRLGILQLVDQDFRRLPARSDDAELDALLDDPPRWILDGDDDLPSLVCGSEAVLANRAAGRPAMAGAARLTPIDERASLREAIERLRASDGDILLVIRTEATGPERCAGVVSREAIQSAYLS</sequence>
<dbReference type="PANTHER" id="PTHR43427:SF6">
    <property type="entry name" value="CHLORIDE CHANNEL PROTEIN CLC-E"/>
    <property type="match status" value="1"/>
</dbReference>
<dbReference type="PANTHER" id="PTHR43427">
    <property type="entry name" value="CHLORIDE CHANNEL PROTEIN CLC-E"/>
    <property type="match status" value="1"/>
</dbReference>
<keyword evidence="4 10" id="KW-1133">Transmembrane helix</keyword>
<gene>
    <name evidence="11" type="ORF">V6X30_09545</name>
</gene>
<feature type="transmembrane region" description="Helical" evidence="10">
    <location>
        <begin position="247"/>
        <end position="266"/>
    </location>
</feature>
<evidence type="ECO:0000256" key="5">
    <source>
        <dbReference type="ARBA" id="ARBA00023065"/>
    </source>
</evidence>
<evidence type="ECO:0000256" key="2">
    <source>
        <dbReference type="ARBA" id="ARBA00022448"/>
    </source>
</evidence>
<evidence type="ECO:0000256" key="9">
    <source>
        <dbReference type="ARBA" id="ARBA00023303"/>
    </source>
</evidence>
<dbReference type="InterPro" id="IPR014743">
    <property type="entry name" value="Cl-channel_core"/>
</dbReference>
<proteinExistence type="predicted"/>
<dbReference type="PRINTS" id="PR00762">
    <property type="entry name" value="CLCHANNEL"/>
</dbReference>
<keyword evidence="2" id="KW-0813">Transport</keyword>
<comment type="caution">
    <text evidence="11">The sequence shown here is derived from an EMBL/GenBank/DDBJ whole genome shotgun (WGS) entry which is preliminary data.</text>
</comment>
<dbReference type="CDD" id="cd00400">
    <property type="entry name" value="Voltage_gated_ClC"/>
    <property type="match status" value="1"/>
</dbReference>
<evidence type="ECO:0000256" key="3">
    <source>
        <dbReference type="ARBA" id="ARBA00022692"/>
    </source>
</evidence>
<keyword evidence="3 10" id="KW-0812">Transmembrane</keyword>
<evidence type="ECO:0000256" key="7">
    <source>
        <dbReference type="ARBA" id="ARBA00023173"/>
    </source>
</evidence>
<dbReference type="Gene3D" id="1.10.3080.10">
    <property type="entry name" value="Clc chloride channel"/>
    <property type="match status" value="1"/>
</dbReference>
<evidence type="ECO:0000256" key="10">
    <source>
        <dbReference type="SAM" id="Phobius"/>
    </source>
</evidence>
<protein>
    <submittedName>
        <fullName evidence="11">Chloride channel protein</fullName>
    </submittedName>
</protein>